<dbReference type="Proteomes" id="UP000290588">
    <property type="component" value="Unassembled WGS sequence"/>
</dbReference>
<evidence type="ECO:0000313" key="6">
    <source>
        <dbReference type="EMBL" id="AXX94459.1"/>
    </source>
</evidence>
<keyword evidence="4" id="KW-0233">DNA recombination</keyword>
<dbReference type="Gene3D" id="1.10.150.130">
    <property type="match status" value="1"/>
</dbReference>
<dbReference type="EMBL" id="NXIG01000005">
    <property type="protein sequence ID" value="RXI31156.1"/>
    <property type="molecule type" value="Genomic_DNA"/>
</dbReference>
<dbReference type="GO" id="GO:0015074">
    <property type="term" value="P:DNA integration"/>
    <property type="evidence" value="ECO:0007669"/>
    <property type="project" value="UniProtKB-KW"/>
</dbReference>
<dbReference type="InterPro" id="IPR013762">
    <property type="entry name" value="Integrase-like_cat_sf"/>
</dbReference>
<dbReference type="InterPro" id="IPR050090">
    <property type="entry name" value="Tyrosine_recombinase_XerCD"/>
</dbReference>
<accession>A0A347U6I1</accession>
<dbReference type="KEGG" id="aell:AELL_0779"/>
<reference evidence="6 8" key="2">
    <citation type="submission" date="2018-08" db="EMBL/GenBank/DDBJ databases">
        <title>Complete genome of the Arcobacter ellisii type strain LMG 26155.</title>
        <authorList>
            <person name="Miller W.G."/>
            <person name="Yee E."/>
            <person name="Bono J.L."/>
        </authorList>
    </citation>
    <scope>NUCLEOTIDE SEQUENCE [LARGE SCALE GENOMIC DNA]</scope>
    <source>
        <strain evidence="6 8">LMG 26155</strain>
    </source>
</reference>
<dbReference type="PANTHER" id="PTHR30349:SF64">
    <property type="entry name" value="PROPHAGE INTEGRASE INTD-RELATED"/>
    <property type="match status" value="1"/>
</dbReference>
<dbReference type="InterPro" id="IPR010998">
    <property type="entry name" value="Integrase_recombinase_N"/>
</dbReference>
<dbReference type="Gene3D" id="1.10.443.10">
    <property type="entry name" value="Intergrase catalytic core"/>
    <property type="match status" value="1"/>
</dbReference>
<proteinExistence type="inferred from homology"/>
<evidence type="ECO:0000256" key="2">
    <source>
        <dbReference type="ARBA" id="ARBA00022908"/>
    </source>
</evidence>
<dbReference type="InterPro" id="IPR002104">
    <property type="entry name" value="Integrase_catalytic"/>
</dbReference>
<dbReference type="AlphaFoldDB" id="A0A347U6I1"/>
<dbReference type="Pfam" id="PF00589">
    <property type="entry name" value="Phage_integrase"/>
    <property type="match status" value="1"/>
</dbReference>
<dbReference type="OrthoDB" id="5391994at2"/>
<dbReference type="Pfam" id="PF14659">
    <property type="entry name" value="Phage_int_SAM_3"/>
    <property type="match status" value="1"/>
</dbReference>
<keyword evidence="3" id="KW-0238">DNA-binding</keyword>
<evidence type="ECO:0000313" key="8">
    <source>
        <dbReference type="Proteomes" id="UP000262582"/>
    </source>
</evidence>
<dbReference type="Proteomes" id="UP000262582">
    <property type="component" value="Chromosome"/>
</dbReference>
<keyword evidence="2" id="KW-0229">DNA integration</keyword>
<organism evidence="7 9">
    <name type="scientific">Arcobacter ellisii</name>
    <dbReference type="NCBI Taxonomy" id="913109"/>
    <lineage>
        <taxon>Bacteria</taxon>
        <taxon>Pseudomonadati</taxon>
        <taxon>Campylobacterota</taxon>
        <taxon>Epsilonproteobacteria</taxon>
        <taxon>Campylobacterales</taxon>
        <taxon>Arcobacteraceae</taxon>
        <taxon>Arcobacter</taxon>
    </lineage>
</organism>
<dbReference type="GO" id="GO:0006310">
    <property type="term" value="P:DNA recombination"/>
    <property type="evidence" value="ECO:0007669"/>
    <property type="project" value="UniProtKB-KW"/>
</dbReference>
<evidence type="ECO:0000256" key="4">
    <source>
        <dbReference type="ARBA" id="ARBA00023172"/>
    </source>
</evidence>
<evidence type="ECO:0000259" key="5">
    <source>
        <dbReference type="PROSITE" id="PS51898"/>
    </source>
</evidence>
<dbReference type="InterPro" id="IPR004107">
    <property type="entry name" value="Integrase_SAM-like_N"/>
</dbReference>
<dbReference type="RefSeq" id="WP_118916686.1">
    <property type="nucleotide sequence ID" value="NZ_CP032097.1"/>
</dbReference>
<keyword evidence="8" id="KW-1185">Reference proteome</keyword>
<protein>
    <submittedName>
        <fullName evidence="6">Site-specific tyrosine recombinase, phage integrase family (INT_ICEBs1_C_like domain)</fullName>
    </submittedName>
</protein>
<evidence type="ECO:0000256" key="1">
    <source>
        <dbReference type="ARBA" id="ARBA00008857"/>
    </source>
</evidence>
<dbReference type="InterPro" id="IPR011010">
    <property type="entry name" value="DNA_brk_join_enz"/>
</dbReference>
<dbReference type="PROSITE" id="PS51898">
    <property type="entry name" value="TYR_RECOMBINASE"/>
    <property type="match status" value="1"/>
</dbReference>
<gene>
    <name evidence="6" type="ORF">AELL_0779</name>
    <name evidence="7" type="ORF">CP962_06765</name>
</gene>
<evidence type="ECO:0000313" key="9">
    <source>
        <dbReference type="Proteomes" id="UP000290588"/>
    </source>
</evidence>
<evidence type="ECO:0000256" key="3">
    <source>
        <dbReference type="ARBA" id="ARBA00023125"/>
    </source>
</evidence>
<reference evidence="7 9" key="1">
    <citation type="submission" date="2017-09" db="EMBL/GenBank/DDBJ databases">
        <title>Genomics of the genus Arcobacter.</title>
        <authorList>
            <person name="Perez-Cataluna A."/>
            <person name="Figueras M.J."/>
            <person name="Salas-Masso N."/>
        </authorList>
    </citation>
    <scope>NUCLEOTIDE SEQUENCE [LARGE SCALE GENOMIC DNA]</scope>
    <source>
        <strain evidence="7 9">CECT 7837</strain>
    </source>
</reference>
<feature type="domain" description="Tyr recombinase" evidence="5">
    <location>
        <begin position="153"/>
        <end position="339"/>
    </location>
</feature>
<dbReference type="CDD" id="cd01189">
    <property type="entry name" value="INT_ICEBs1_C_like"/>
    <property type="match status" value="1"/>
</dbReference>
<name>A0A347U6I1_9BACT</name>
<dbReference type="GO" id="GO:0003677">
    <property type="term" value="F:DNA binding"/>
    <property type="evidence" value="ECO:0007669"/>
    <property type="project" value="UniProtKB-KW"/>
</dbReference>
<dbReference type="PANTHER" id="PTHR30349">
    <property type="entry name" value="PHAGE INTEGRASE-RELATED"/>
    <property type="match status" value="1"/>
</dbReference>
<comment type="similarity">
    <text evidence="1">Belongs to the 'phage' integrase family.</text>
</comment>
<dbReference type="EMBL" id="CP032097">
    <property type="protein sequence ID" value="AXX94459.1"/>
    <property type="molecule type" value="Genomic_DNA"/>
</dbReference>
<sequence>MTFYNRNGILYVSISGKRISTKLKYSKENIKLYQSYSKNDEFFNKFAVINKNKTFLDFCEQVLKDKEKTLKPISHYCYCSLFNKWIIPYFKDTLVQDIKPLNIKNFYDSFQDKSTLNTCVSAILKPAFEKAIIEEYIFSSPLTITKPRFRSVYEINPFSLSDIDFILSNIKNEQFKNFIGISFFTGMRTGELMALTWDNVDFINYKISIKLTHTNNFISTPKTKSSIRTIDMLSQAEKYFYSQRKITKGKYVFLRSDGKPYRTSGSLQQYWKETLKELNLEHRSIYQTRHSFASNMLSNGESLMWVSKTLGHSNSSITLQKYSRYLPTDTKERKRTFLDDM</sequence>
<evidence type="ECO:0000313" key="7">
    <source>
        <dbReference type="EMBL" id="RXI31156.1"/>
    </source>
</evidence>
<dbReference type="SUPFAM" id="SSF56349">
    <property type="entry name" value="DNA breaking-rejoining enzymes"/>
    <property type="match status" value="1"/>
</dbReference>